<dbReference type="Gene3D" id="3.90.830.10">
    <property type="entry name" value="Syntaxin Binding Protein 1, Chain A, domain 2"/>
    <property type="match status" value="1"/>
</dbReference>
<dbReference type="SUPFAM" id="SSF56815">
    <property type="entry name" value="Sec1/munc18-like (SM) proteins"/>
    <property type="match status" value="1"/>
</dbReference>
<dbReference type="InterPro" id="IPR036045">
    <property type="entry name" value="Sec1-like_sf"/>
</dbReference>
<comment type="caution">
    <text evidence="2">The sequence shown here is derived from an EMBL/GenBank/DDBJ whole genome shotgun (WGS) entry which is preliminary data.</text>
</comment>
<organism evidence="2 3">
    <name type="scientific">Smittium culicis</name>
    <dbReference type="NCBI Taxonomy" id="133412"/>
    <lineage>
        <taxon>Eukaryota</taxon>
        <taxon>Fungi</taxon>
        <taxon>Fungi incertae sedis</taxon>
        <taxon>Zoopagomycota</taxon>
        <taxon>Kickxellomycotina</taxon>
        <taxon>Harpellomycetes</taxon>
        <taxon>Harpellales</taxon>
        <taxon>Legeriomycetaceae</taxon>
        <taxon>Smittium</taxon>
    </lineage>
</organism>
<dbReference type="Gene3D" id="1.25.40.60">
    <property type="match status" value="1"/>
</dbReference>
<dbReference type="AlphaFoldDB" id="A0A1R1Y1C5"/>
<dbReference type="InterPro" id="IPR043127">
    <property type="entry name" value="Sec-1-like_dom3a"/>
</dbReference>
<sequence length="76" mass="8706">MKEILESVPEFHELQETYSTHINLTKMCMSIFDSFKLSKIANLEQSLVLKTTSDGDQIDDNVISELVEILSDQELE</sequence>
<evidence type="ECO:0000313" key="3">
    <source>
        <dbReference type="Proteomes" id="UP000187283"/>
    </source>
</evidence>
<accession>A0A1R1Y1C5</accession>
<dbReference type="InterPro" id="IPR001619">
    <property type="entry name" value="Sec1-like"/>
</dbReference>
<dbReference type="STRING" id="133412.A0A1R1Y1C5"/>
<reference evidence="2 3" key="1">
    <citation type="submission" date="2017-01" db="EMBL/GenBank/DDBJ databases">
        <authorList>
            <person name="Mah S.A."/>
            <person name="Swanson W.J."/>
            <person name="Moy G.W."/>
            <person name="Vacquier V.D."/>
        </authorList>
    </citation>
    <scope>NUCLEOTIDE SEQUENCE [LARGE SCALE GENOMIC DNA]</scope>
    <source>
        <strain evidence="2 3">GSMNP</strain>
    </source>
</reference>
<proteinExistence type="inferred from homology"/>
<evidence type="ECO:0000313" key="2">
    <source>
        <dbReference type="EMBL" id="OMJ20757.1"/>
    </source>
</evidence>
<protein>
    <submittedName>
        <fullName evidence="2">Protein transport protein sec1</fullName>
    </submittedName>
</protein>
<gene>
    <name evidence="2" type="ORF">AYI70_g3907</name>
</gene>
<name>A0A1R1Y1C5_9FUNG</name>
<comment type="similarity">
    <text evidence="1">Belongs to the STXBP/unc-18/SEC1 family.</text>
</comment>
<dbReference type="GO" id="GO:0016192">
    <property type="term" value="P:vesicle-mediated transport"/>
    <property type="evidence" value="ECO:0007669"/>
    <property type="project" value="InterPro"/>
</dbReference>
<evidence type="ECO:0000256" key="1">
    <source>
        <dbReference type="ARBA" id="ARBA00009884"/>
    </source>
</evidence>
<dbReference type="EMBL" id="LSSN01001158">
    <property type="protein sequence ID" value="OMJ20757.1"/>
    <property type="molecule type" value="Genomic_DNA"/>
</dbReference>
<dbReference type="OrthoDB" id="2228at2759"/>
<keyword evidence="3" id="KW-1185">Reference proteome</keyword>
<dbReference type="Pfam" id="PF00995">
    <property type="entry name" value="Sec1"/>
    <property type="match status" value="1"/>
</dbReference>
<dbReference type="Proteomes" id="UP000187283">
    <property type="component" value="Unassembled WGS sequence"/>
</dbReference>